<feature type="domain" description="Outer membrane protein beta-barrel" evidence="3">
    <location>
        <begin position="9"/>
        <end position="227"/>
    </location>
</feature>
<keyword evidence="5" id="KW-1185">Reference proteome</keyword>
<accession>A0A9E8SLY1</accession>
<reference evidence="4" key="1">
    <citation type="submission" date="2022-11" db="EMBL/GenBank/DDBJ databases">
        <title>Dyadobacter pollutisoli sp. nov., isolated from plastic dumped soil.</title>
        <authorList>
            <person name="Kim J.M."/>
            <person name="Kim K.R."/>
            <person name="Lee J.K."/>
            <person name="Hao L."/>
            <person name="Jeon C.O."/>
        </authorList>
    </citation>
    <scope>NUCLEOTIDE SEQUENCE</scope>
    <source>
        <strain evidence="4">U1</strain>
    </source>
</reference>
<evidence type="ECO:0000259" key="3">
    <source>
        <dbReference type="Pfam" id="PF13505"/>
    </source>
</evidence>
<dbReference type="EMBL" id="CP112998">
    <property type="protein sequence ID" value="WAC13578.1"/>
    <property type="molecule type" value="Genomic_DNA"/>
</dbReference>
<evidence type="ECO:0000313" key="5">
    <source>
        <dbReference type="Proteomes" id="UP001164653"/>
    </source>
</evidence>
<gene>
    <name evidence="4" type="ORF">ON006_06390</name>
</gene>
<dbReference type="KEGG" id="dpf:ON006_06390"/>
<organism evidence="4 5">
    <name type="scientific">Dyadobacter pollutisoli</name>
    <dbReference type="NCBI Taxonomy" id="2910158"/>
    <lineage>
        <taxon>Bacteria</taxon>
        <taxon>Pseudomonadati</taxon>
        <taxon>Bacteroidota</taxon>
        <taxon>Cytophagia</taxon>
        <taxon>Cytophagales</taxon>
        <taxon>Spirosomataceae</taxon>
        <taxon>Dyadobacter</taxon>
    </lineage>
</organism>
<feature type="signal peptide" evidence="2">
    <location>
        <begin position="1"/>
        <end position="20"/>
    </location>
</feature>
<dbReference type="Pfam" id="PF13505">
    <property type="entry name" value="OMP_b-brl"/>
    <property type="match status" value="1"/>
</dbReference>
<name>A0A9E8SLY1_9BACT</name>
<proteinExistence type="predicted"/>
<dbReference type="InterPro" id="IPR027385">
    <property type="entry name" value="Beta-barrel_OMP"/>
</dbReference>
<dbReference type="Proteomes" id="UP001164653">
    <property type="component" value="Chromosome"/>
</dbReference>
<keyword evidence="1 2" id="KW-0732">Signal</keyword>
<evidence type="ECO:0000256" key="1">
    <source>
        <dbReference type="ARBA" id="ARBA00022729"/>
    </source>
</evidence>
<evidence type="ECO:0000256" key="2">
    <source>
        <dbReference type="SAM" id="SignalP"/>
    </source>
</evidence>
<evidence type="ECO:0000313" key="4">
    <source>
        <dbReference type="EMBL" id="WAC13578.1"/>
    </source>
</evidence>
<dbReference type="AlphaFoldDB" id="A0A9E8SLY1"/>
<sequence>MKNPLLFSLTLLLIAGSVQAQNSHKFKRFGVGIYAGPQLFGKIYTDDKLADISGITAGLDIRYAFSKQPQGFSLHLQPSFNTFRHFTAEGANTQFYRETTWRWEAFHLPLLARYTFTSGRIRPFAEIGPTLRFRKALTIREYGYICGFAGCSNSDYTTNLQSEVNKDPIVLTAAAGVEIDVWKVTIPISVRLQEGLSSYEMKGYLADGPYYEGLKTRAIQVTAGISF</sequence>
<dbReference type="RefSeq" id="WP_244819314.1">
    <property type="nucleotide sequence ID" value="NZ_CP112998.1"/>
</dbReference>
<protein>
    <submittedName>
        <fullName evidence="4">Outer membrane beta-barrel protein</fullName>
    </submittedName>
</protein>
<feature type="chain" id="PRO_5039469717" evidence="2">
    <location>
        <begin position="21"/>
        <end position="227"/>
    </location>
</feature>